<evidence type="ECO:0000313" key="2">
    <source>
        <dbReference type="Proteomes" id="UP001227543"/>
    </source>
</evidence>
<reference evidence="1 2" key="1">
    <citation type="submission" date="2016-10" db="EMBL/GenBank/DDBJ databases">
        <title>The genome sequence of Colletotrichum fioriniae PJ7.</title>
        <authorList>
            <person name="Baroncelli R."/>
        </authorList>
    </citation>
    <scope>NUCLEOTIDE SEQUENCE [LARGE SCALE GENOMIC DNA]</scope>
    <source>
        <strain evidence="1 2">Tom-12</strain>
    </source>
</reference>
<sequence>MSDAAKVEENPQTVEAQHDLEKFCGLYSNHAQHFYRWVRIQKCNQSNGEPRLKIIDLRGFQTKEKPYEVNVCYLKPHNKTTSCDISTTWVRSKFQAQNHEEDANEPESDDDALYHVVFEIREGKQFLSWTADGEVENKTRWQKCVEKDKKPGDASSGILELSPNPWLVNLTEATSTSPH</sequence>
<dbReference type="EMBL" id="MLFU01000004">
    <property type="protein sequence ID" value="KAK1509561.1"/>
    <property type="molecule type" value="Genomic_DNA"/>
</dbReference>
<evidence type="ECO:0000313" key="1">
    <source>
        <dbReference type="EMBL" id="KAK1509561.1"/>
    </source>
</evidence>
<keyword evidence="2" id="KW-1185">Reference proteome</keyword>
<name>A0ABQ9RPX6_9PEZI</name>
<dbReference type="Proteomes" id="UP001227543">
    <property type="component" value="Unassembled WGS sequence"/>
</dbReference>
<proteinExistence type="predicted"/>
<dbReference type="RefSeq" id="XP_060387259.1">
    <property type="nucleotide sequence ID" value="XM_060517725.1"/>
</dbReference>
<protein>
    <submittedName>
        <fullName evidence="1">Uncharacterized protein</fullName>
    </submittedName>
</protein>
<organism evidence="1 2">
    <name type="scientific">Colletotrichum tamarilloi</name>
    <dbReference type="NCBI Taxonomy" id="1209934"/>
    <lineage>
        <taxon>Eukaryota</taxon>
        <taxon>Fungi</taxon>
        <taxon>Dikarya</taxon>
        <taxon>Ascomycota</taxon>
        <taxon>Pezizomycotina</taxon>
        <taxon>Sordariomycetes</taxon>
        <taxon>Hypocreomycetidae</taxon>
        <taxon>Glomerellales</taxon>
        <taxon>Glomerellaceae</taxon>
        <taxon>Colletotrichum</taxon>
        <taxon>Colletotrichum acutatum species complex</taxon>
    </lineage>
</organism>
<comment type="caution">
    <text evidence="1">The sequence shown here is derived from an EMBL/GenBank/DDBJ whole genome shotgun (WGS) entry which is preliminary data.</text>
</comment>
<accession>A0ABQ9RPX6</accession>
<dbReference type="GeneID" id="85401963"/>
<gene>
    <name evidence="1" type="ORF">CTAM01_01684</name>
</gene>